<comment type="caution">
    <text evidence="1">The sequence shown here is derived from an EMBL/GenBank/DDBJ whole genome shotgun (WGS) entry which is preliminary data.</text>
</comment>
<dbReference type="Proteomes" id="UP001162164">
    <property type="component" value="Unassembled WGS sequence"/>
</dbReference>
<proteinExistence type="predicted"/>
<dbReference type="EMBL" id="JAPWTJ010000778">
    <property type="protein sequence ID" value="KAJ8975692.1"/>
    <property type="molecule type" value="Genomic_DNA"/>
</dbReference>
<name>A0ABQ9JDB0_9CUCU</name>
<keyword evidence="2" id="KW-1185">Reference proteome</keyword>
<reference evidence="1" key="1">
    <citation type="journal article" date="2023" name="Insect Mol. Biol.">
        <title>Genome sequencing provides insights into the evolution of gene families encoding plant cell wall-degrading enzymes in longhorned beetles.</title>
        <authorList>
            <person name="Shin N.R."/>
            <person name="Okamura Y."/>
            <person name="Kirsch R."/>
            <person name="Pauchet Y."/>
        </authorList>
    </citation>
    <scope>NUCLEOTIDE SEQUENCE</scope>
    <source>
        <strain evidence="1">MMC_N1</strain>
    </source>
</reference>
<dbReference type="InterPro" id="IPR027887">
    <property type="entry name" value="DUF4464"/>
</dbReference>
<dbReference type="Pfam" id="PF14713">
    <property type="entry name" value="DUF4464"/>
    <property type="match status" value="1"/>
</dbReference>
<evidence type="ECO:0000313" key="2">
    <source>
        <dbReference type="Proteomes" id="UP001162164"/>
    </source>
</evidence>
<sequence>MCHIVRDLPTAILCKWSLLEGEAQQAGDDFDDYFSKILYQSRFRNLRYIDYAERLVKKIMPRYTDLGYYHWRAEINVNDSLNYFVTYDDQEECLLYQNNFDRKKINPAPGQIRESILLKKEDLLRKCMKS</sequence>
<accession>A0ABQ9JDB0</accession>
<organism evidence="1 2">
    <name type="scientific">Molorchus minor</name>
    <dbReference type="NCBI Taxonomy" id="1323400"/>
    <lineage>
        <taxon>Eukaryota</taxon>
        <taxon>Metazoa</taxon>
        <taxon>Ecdysozoa</taxon>
        <taxon>Arthropoda</taxon>
        <taxon>Hexapoda</taxon>
        <taxon>Insecta</taxon>
        <taxon>Pterygota</taxon>
        <taxon>Neoptera</taxon>
        <taxon>Endopterygota</taxon>
        <taxon>Coleoptera</taxon>
        <taxon>Polyphaga</taxon>
        <taxon>Cucujiformia</taxon>
        <taxon>Chrysomeloidea</taxon>
        <taxon>Cerambycidae</taxon>
        <taxon>Lamiinae</taxon>
        <taxon>Monochamini</taxon>
        <taxon>Molorchus</taxon>
    </lineage>
</organism>
<protein>
    <submittedName>
        <fullName evidence="1">Uncharacterized protein</fullName>
    </submittedName>
</protein>
<gene>
    <name evidence="1" type="ORF">NQ317_017376</name>
</gene>
<evidence type="ECO:0000313" key="1">
    <source>
        <dbReference type="EMBL" id="KAJ8975692.1"/>
    </source>
</evidence>